<dbReference type="PANTHER" id="PTHR34265:SF1">
    <property type="entry name" value="TYPE III PANTOTHENATE KINASE"/>
    <property type="match status" value="1"/>
</dbReference>
<dbReference type="AlphaFoldDB" id="A0A7S9RSJ3"/>
<comment type="subunit">
    <text evidence="5 16">Homodimer.</text>
</comment>
<dbReference type="EMBL" id="CP049263">
    <property type="protein sequence ID" value="QPH97041.1"/>
    <property type="molecule type" value="Genomic_DNA"/>
</dbReference>
<dbReference type="SUPFAM" id="SSF53067">
    <property type="entry name" value="Actin-like ATPase domain"/>
    <property type="match status" value="2"/>
</dbReference>
<comment type="catalytic activity">
    <reaction evidence="1 16">
        <text>(R)-pantothenate + ATP = (R)-4'-phosphopantothenate + ADP + H(+)</text>
        <dbReference type="Rhea" id="RHEA:16373"/>
        <dbReference type="ChEBI" id="CHEBI:10986"/>
        <dbReference type="ChEBI" id="CHEBI:15378"/>
        <dbReference type="ChEBI" id="CHEBI:29032"/>
        <dbReference type="ChEBI" id="CHEBI:30616"/>
        <dbReference type="ChEBI" id="CHEBI:456216"/>
        <dbReference type="EC" id="2.7.1.33"/>
    </reaction>
</comment>
<accession>A0A7S9RSJ3</accession>
<gene>
    <name evidence="16" type="primary">coaX</name>
    <name evidence="17" type="ORF">CVS89_01885</name>
</gene>
<comment type="cofactor">
    <cofactor evidence="2">
        <name>K(+)</name>
        <dbReference type="ChEBI" id="CHEBI:29103"/>
    </cofactor>
</comment>
<reference evidence="17 18" key="2">
    <citation type="journal article" date="2020" name="Microb. Genom.">
        <title>Analysis of complete Campylobacter concisus genomes identifies genomospecies features, secretion systems and novel plasmids and their association with severe ulcerative colitis.</title>
        <authorList>
            <person name="Liu F."/>
            <person name="Chen S."/>
            <person name="Luu L.D.W."/>
            <person name="Lee S.A."/>
            <person name="Tay A.C.Y."/>
            <person name="Wu R."/>
            <person name="Riordan S.M."/>
            <person name="Lan R."/>
            <person name="Liu L."/>
            <person name="Zhang L."/>
        </authorList>
    </citation>
    <scope>NUCLEOTIDE SEQUENCE [LARGE SCALE GENOMIC DNA]</scope>
    <source>
        <strain evidence="17 18">H16O-S1</strain>
    </source>
</reference>
<keyword evidence="13 16" id="KW-0173">Coenzyme A biosynthesis</keyword>
<keyword evidence="9 16" id="KW-0547">Nucleotide-binding</keyword>
<name>A0A7S9RSJ3_9BACT</name>
<feature type="binding site" evidence="16">
    <location>
        <position position="89"/>
    </location>
    <ligand>
        <name>K(+)</name>
        <dbReference type="ChEBI" id="CHEBI:29103"/>
    </ligand>
</feature>
<dbReference type="GO" id="GO:0015937">
    <property type="term" value="P:coenzyme A biosynthetic process"/>
    <property type="evidence" value="ECO:0007669"/>
    <property type="project" value="UniProtKB-UniRule"/>
</dbReference>
<evidence type="ECO:0000313" key="17">
    <source>
        <dbReference type="EMBL" id="QPH97041.1"/>
    </source>
</evidence>
<dbReference type="Pfam" id="PF03309">
    <property type="entry name" value="Pan_kinase"/>
    <property type="match status" value="1"/>
</dbReference>
<evidence type="ECO:0000256" key="10">
    <source>
        <dbReference type="ARBA" id="ARBA00022777"/>
    </source>
</evidence>
<feature type="binding site" evidence="16">
    <location>
        <position position="92"/>
    </location>
    <ligand>
        <name>ATP</name>
        <dbReference type="ChEBI" id="CHEBI:30616"/>
    </ligand>
</feature>
<keyword evidence="12 16" id="KW-0630">Potassium</keyword>
<dbReference type="PANTHER" id="PTHR34265">
    <property type="entry name" value="TYPE III PANTOTHENATE KINASE"/>
    <property type="match status" value="1"/>
</dbReference>
<comment type="similarity">
    <text evidence="14 16">Belongs to the type III pantothenate kinase family.</text>
</comment>
<evidence type="ECO:0000256" key="3">
    <source>
        <dbReference type="ARBA" id="ARBA00004496"/>
    </source>
</evidence>
<keyword evidence="11 16" id="KW-0067">ATP-binding</keyword>
<feature type="binding site" evidence="16">
    <location>
        <begin position="5"/>
        <end position="12"/>
    </location>
    <ligand>
        <name>ATP</name>
        <dbReference type="ChEBI" id="CHEBI:30616"/>
    </ligand>
</feature>
<dbReference type="GO" id="GO:0005524">
    <property type="term" value="F:ATP binding"/>
    <property type="evidence" value="ECO:0007669"/>
    <property type="project" value="UniProtKB-UniRule"/>
</dbReference>
<keyword evidence="8 16" id="KW-0808">Transferase</keyword>
<dbReference type="GO" id="GO:0004594">
    <property type="term" value="F:pantothenate kinase activity"/>
    <property type="evidence" value="ECO:0007669"/>
    <property type="project" value="UniProtKB-UniRule"/>
</dbReference>
<reference evidence="17 18" key="1">
    <citation type="journal article" date="2018" name="Emerg. Microbes Infect.">
        <title>Genomic analysis of oral Campylobacter concisus strains identified a potential bacterial molecular marker associated with active Crohn's disease.</title>
        <authorList>
            <person name="Liu F."/>
            <person name="Ma R."/>
            <person name="Tay C.Y.A."/>
            <person name="Octavia S."/>
            <person name="Lan R."/>
            <person name="Chung H.K.L."/>
            <person name="Riordan S.M."/>
            <person name="Grimm M.C."/>
            <person name="Leong R.W."/>
            <person name="Tanaka M.M."/>
            <person name="Connor S."/>
            <person name="Zhang L."/>
        </authorList>
    </citation>
    <scope>NUCLEOTIDE SEQUENCE [LARGE SCALE GENOMIC DNA]</scope>
    <source>
        <strain evidence="17 18">H16O-S1</strain>
    </source>
</reference>
<evidence type="ECO:0000256" key="8">
    <source>
        <dbReference type="ARBA" id="ARBA00022679"/>
    </source>
</evidence>
<evidence type="ECO:0000256" key="12">
    <source>
        <dbReference type="ARBA" id="ARBA00022958"/>
    </source>
</evidence>
<evidence type="ECO:0000256" key="16">
    <source>
        <dbReference type="HAMAP-Rule" id="MF_01274"/>
    </source>
</evidence>
<dbReference type="EC" id="2.7.1.33" evidence="6 16"/>
<dbReference type="InterPro" id="IPR043129">
    <property type="entry name" value="ATPase_NBD"/>
</dbReference>
<dbReference type="NCBIfam" id="TIGR00671">
    <property type="entry name" value="baf"/>
    <property type="match status" value="1"/>
</dbReference>
<keyword evidence="7 16" id="KW-0963">Cytoplasm</keyword>
<dbReference type="InterPro" id="IPR004619">
    <property type="entry name" value="Type_III_PanK"/>
</dbReference>
<comment type="function">
    <text evidence="16">Catalyzes the phosphorylation of pantothenate (Pan), the first step in CoA biosynthesis.</text>
</comment>
<comment type="subcellular location">
    <subcellularLocation>
        <location evidence="3 16">Cytoplasm</location>
    </subcellularLocation>
</comment>
<comment type="pathway">
    <text evidence="4 16">Cofactor biosynthesis; coenzyme A biosynthesis; CoA from (R)-pantothenate: step 1/5.</text>
</comment>
<proteinExistence type="inferred from homology"/>
<evidence type="ECO:0000256" key="14">
    <source>
        <dbReference type="ARBA" id="ARBA00038036"/>
    </source>
</evidence>
<evidence type="ECO:0000256" key="15">
    <source>
        <dbReference type="ARBA" id="ARBA00040883"/>
    </source>
</evidence>
<dbReference type="UniPathway" id="UPA00241">
    <property type="reaction ID" value="UER00352"/>
</dbReference>
<feature type="binding site" evidence="16">
    <location>
        <position position="68"/>
    </location>
    <ligand>
        <name>substrate</name>
    </ligand>
</feature>
<dbReference type="HAMAP" id="MF_01274">
    <property type="entry name" value="Pantothen_kinase_3"/>
    <property type="match status" value="1"/>
</dbReference>
<evidence type="ECO:0000256" key="13">
    <source>
        <dbReference type="ARBA" id="ARBA00022993"/>
    </source>
</evidence>
<feature type="binding site" evidence="16">
    <location>
        <position position="144"/>
    </location>
    <ligand>
        <name>substrate</name>
    </ligand>
</feature>
<sequence length="210" mass="23352">MTLCNIGNTNATFLKDGVITRLKISDFKNYKPEEKVFFISVNDEVLSFLKNNKMFINLEPYFAIDTIYQGLGIDRIAACYSIKNGVIVDAGSAITVDIMANSIHLGGYILPGISSMLNAYKSISPRLDITINSQIDIDALPQKTSDAVSYGIIKPIITLLHKLAGDKKVYFTGGDGDFLSKFFKNAISDKMLIFRSMQKLITEKRDEIIC</sequence>
<feature type="binding site" evidence="16">
    <location>
        <begin position="72"/>
        <end position="75"/>
    </location>
    <ligand>
        <name>substrate</name>
    </ligand>
</feature>
<dbReference type="NCBIfam" id="NF009872">
    <property type="entry name" value="PRK13333.1"/>
    <property type="match status" value="1"/>
</dbReference>
<feature type="active site" description="Proton acceptor" evidence="16">
    <location>
        <position position="74"/>
    </location>
</feature>
<dbReference type="RefSeq" id="WP_107848124.1">
    <property type="nucleotide sequence ID" value="NZ_CP049234.1"/>
</dbReference>
<dbReference type="Gene3D" id="3.30.420.40">
    <property type="match status" value="2"/>
</dbReference>
<protein>
    <recommendedName>
        <fullName evidence="15 16">Type III pantothenate kinase</fullName>
        <ecNumber evidence="6 16">2.7.1.33</ecNumber>
    </recommendedName>
    <alternativeName>
        <fullName evidence="16">PanK-III</fullName>
    </alternativeName>
    <alternativeName>
        <fullName evidence="16">Pantothenic acid kinase</fullName>
    </alternativeName>
</protein>
<evidence type="ECO:0000256" key="2">
    <source>
        <dbReference type="ARBA" id="ARBA00001958"/>
    </source>
</evidence>
<evidence type="ECO:0000256" key="11">
    <source>
        <dbReference type="ARBA" id="ARBA00022840"/>
    </source>
</evidence>
<dbReference type="Proteomes" id="UP000594571">
    <property type="component" value="Chromosome"/>
</dbReference>
<dbReference type="GO" id="GO:0005737">
    <property type="term" value="C:cytoplasm"/>
    <property type="evidence" value="ECO:0007669"/>
    <property type="project" value="UniProtKB-SubCell"/>
</dbReference>
<organism evidence="17 18">
    <name type="scientific">Campylobacter concisus</name>
    <dbReference type="NCBI Taxonomy" id="199"/>
    <lineage>
        <taxon>Bacteria</taxon>
        <taxon>Pseudomonadati</taxon>
        <taxon>Campylobacterota</taxon>
        <taxon>Epsilonproteobacteria</taxon>
        <taxon>Campylobacterales</taxon>
        <taxon>Campylobacteraceae</taxon>
        <taxon>Campylobacter</taxon>
    </lineage>
</organism>
<evidence type="ECO:0000256" key="5">
    <source>
        <dbReference type="ARBA" id="ARBA00011738"/>
    </source>
</evidence>
<comment type="cofactor">
    <cofactor evidence="16">
        <name>NH4(+)</name>
        <dbReference type="ChEBI" id="CHEBI:28938"/>
    </cofactor>
    <cofactor evidence="16">
        <name>K(+)</name>
        <dbReference type="ChEBI" id="CHEBI:29103"/>
    </cofactor>
    <text evidence="16">A monovalent cation. Ammonium or potassium.</text>
</comment>
<dbReference type="GO" id="GO:0046872">
    <property type="term" value="F:metal ion binding"/>
    <property type="evidence" value="ECO:0007669"/>
    <property type="project" value="UniProtKB-KW"/>
</dbReference>
<keyword evidence="16" id="KW-0479">Metal-binding</keyword>
<evidence type="ECO:0000256" key="4">
    <source>
        <dbReference type="ARBA" id="ARBA00005225"/>
    </source>
</evidence>
<evidence type="ECO:0000256" key="9">
    <source>
        <dbReference type="ARBA" id="ARBA00022741"/>
    </source>
</evidence>
<evidence type="ECO:0000313" key="18">
    <source>
        <dbReference type="Proteomes" id="UP000594571"/>
    </source>
</evidence>
<evidence type="ECO:0000256" key="7">
    <source>
        <dbReference type="ARBA" id="ARBA00022490"/>
    </source>
</evidence>
<evidence type="ECO:0000256" key="1">
    <source>
        <dbReference type="ARBA" id="ARBA00001206"/>
    </source>
</evidence>
<keyword evidence="10 16" id="KW-0418">Kinase</keyword>
<evidence type="ECO:0000256" key="6">
    <source>
        <dbReference type="ARBA" id="ARBA00012102"/>
    </source>
</evidence>